<accession>A0A1G7U4J9</accession>
<proteinExistence type="predicted"/>
<dbReference type="PROSITE" id="PS51257">
    <property type="entry name" value="PROKAR_LIPOPROTEIN"/>
    <property type="match status" value="1"/>
</dbReference>
<name>A0A1G7U4J9_9ACTN</name>
<dbReference type="EMBL" id="FNCN01000004">
    <property type="protein sequence ID" value="SDG42334.1"/>
    <property type="molecule type" value="Genomic_DNA"/>
</dbReference>
<evidence type="ECO:0000313" key="1">
    <source>
        <dbReference type="EMBL" id="SDG42334.1"/>
    </source>
</evidence>
<evidence type="ECO:0000313" key="2">
    <source>
        <dbReference type="Proteomes" id="UP000198923"/>
    </source>
</evidence>
<sequence>MHKQISHVNSRAMRPTAALVGQALASACPLRAASTARGRGRPVDMWMVIGMVLPTRPSAPTPSVHRARLLGAAAIRILRRLVATAIPATGAPDIAAHRGCGTQSSIRGHAKHGRDRGMSTAEYAVGTIAACGFAALLFKIVTSEEVRTLLVELIKRALSVAG</sequence>
<dbReference type="STRING" id="504805.SAMN05421505_10494"/>
<gene>
    <name evidence="1" type="ORF">SAMN05421505_10494</name>
</gene>
<keyword evidence="2" id="KW-1185">Reference proteome</keyword>
<organism evidence="1 2">
    <name type="scientific">Sinosporangium album</name>
    <dbReference type="NCBI Taxonomy" id="504805"/>
    <lineage>
        <taxon>Bacteria</taxon>
        <taxon>Bacillati</taxon>
        <taxon>Actinomycetota</taxon>
        <taxon>Actinomycetes</taxon>
        <taxon>Streptosporangiales</taxon>
        <taxon>Streptosporangiaceae</taxon>
        <taxon>Sinosporangium</taxon>
    </lineage>
</organism>
<evidence type="ECO:0008006" key="3">
    <source>
        <dbReference type="Google" id="ProtNLM"/>
    </source>
</evidence>
<dbReference type="RefSeq" id="WP_338056595.1">
    <property type="nucleotide sequence ID" value="NZ_FNCN01000004.1"/>
</dbReference>
<dbReference type="Pfam" id="PF14029">
    <property type="entry name" value="DUF4244"/>
    <property type="match status" value="1"/>
</dbReference>
<dbReference type="Proteomes" id="UP000198923">
    <property type="component" value="Unassembled WGS sequence"/>
</dbReference>
<dbReference type="AlphaFoldDB" id="A0A1G7U4J9"/>
<protein>
    <recommendedName>
        <fullName evidence="3">DUF4244 domain-containing protein</fullName>
    </recommendedName>
</protein>
<reference evidence="1 2" key="1">
    <citation type="submission" date="2016-10" db="EMBL/GenBank/DDBJ databases">
        <authorList>
            <person name="de Groot N.N."/>
        </authorList>
    </citation>
    <scope>NUCLEOTIDE SEQUENCE [LARGE SCALE GENOMIC DNA]</scope>
    <source>
        <strain evidence="1 2">CPCC 201354</strain>
    </source>
</reference>
<dbReference type="InterPro" id="IPR025338">
    <property type="entry name" value="DUF4244"/>
</dbReference>